<keyword evidence="3" id="KW-1185">Reference proteome</keyword>
<evidence type="ECO:0000313" key="2">
    <source>
        <dbReference type="EMBL" id="KAL2610473.1"/>
    </source>
</evidence>
<gene>
    <name evidence="2" type="ORF">R1flu_029046</name>
</gene>
<evidence type="ECO:0000256" key="1">
    <source>
        <dbReference type="SAM" id="MobiDB-lite"/>
    </source>
</evidence>
<feature type="compositionally biased region" description="Basic and acidic residues" evidence="1">
    <location>
        <begin position="28"/>
        <end position="50"/>
    </location>
</feature>
<evidence type="ECO:0000313" key="3">
    <source>
        <dbReference type="Proteomes" id="UP001605036"/>
    </source>
</evidence>
<comment type="caution">
    <text evidence="2">The sequence shown here is derived from an EMBL/GenBank/DDBJ whole genome shotgun (WGS) entry which is preliminary data.</text>
</comment>
<accession>A0ABD1XP28</accession>
<sequence>MKRRFDEANNHQNVQENRTLKTQKPKPKAAEKESKQTKEKAQTKASDDKLQQANEHLLKVAHDSKNFVVKGGEDLEGLYYAAIRREDNDGPADDDAMSSIPIVDLDRNIDSGADLDRLWDALLYARFGVRITSNNNVKEEKPMENLSDYCHLWD</sequence>
<dbReference type="AlphaFoldDB" id="A0ABD1XP28"/>
<dbReference type="EMBL" id="JBHFFA010000008">
    <property type="protein sequence ID" value="KAL2610473.1"/>
    <property type="molecule type" value="Genomic_DNA"/>
</dbReference>
<dbReference type="Proteomes" id="UP001605036">
    <property type="component" value="Unassembled WGS sequence"/>
</dbReference>
<reference evidence="2 3" key="1">
    <citation type="submission" date="2024-09" db="EMBL/GenBank/DDBJ databases">
        <title>Chromosome-scale assembly of Riccia fluitans.</title>
        <authorList>
            <person name="Paukszto L."/>
            <person name="Sawicki J."/>
            <person name="Karawczyk K."/>
            <person name="Piernik-Szablinska J."/>
            <person name="Szczecinska M."/>
            <person name="Mazdziarz M."/>
        </authorList>
    </citation>
    <scope>NUCLEOTIDE SEQUENCE [LARGE SCALE GENOMIC DNA]</scope>
    <source>
        <strain evidence="2">Rf_01</strain>
        <tissue evidence="2">Aerial parts of the thallus</tissue>
    </source>
</reference>
<proteinExistence type="predicted"/>
<protein>
    <submittedName>
        <fullName evidence="2">Uncharacterized protein</fullName>
    </submittedName>
</protein>
<organism evidence="2 3">
    <name type="scientific">Riccia fluitans</name>
    <dbReference type="NCBI Taxonomy" id="41844"/>
    <lineage>
        <taxon>Eukaryota</taxon>
        <taxon>Viridiplantae</taxon>
        <taxon>Streptophyta</taxon>
        <taxon>Embryophyta</taxon>
        <taxon>Marchantiophyta</taxon>
        <taxon>Marchantiopsida</taxon>
        <taxon>Marchantiidae</taxon>
        <taxon>Marchantiales</taxon>
        <taxon>Ricciaceae</taxon>
        <taxon>Riccia</taxon>
    </lineage>
</organism>
<name>A0ABD1XP28_9MARC</name>
<feature type="region of interest" description="Disordered" evidence="1">
    <location>
        <begin position="1"/>
        <end position="50"/>
    </location>
</feature>